<dbReference type="RefSeq" id="WP_048599422.1">
    <property type="nucleotide sequence ID" value="NZ_CVPC01000011.1"/>
</dbReference>
<accession>A0A0U1NMS8</accession>
<sequence length="391" mass="42138">MDISTRQVTPYFSQPFRQVMMMLIALGLVGVGLYLALPRILPVFLSNLYLNGFILLVFVVGVFACFYQVYQLAASVRFIEGFAQNRTGANIAKPPLLMAPLAALLGSRKAETSISTTSARSILDSVESRIGEEREMTRYITNTLIFLGLLGTFYGLATTVPALVETIRGLQPTEGEAGVDMFNRLMSGLDSQLSGMGVAFASSLLGLGGSLIVGLLELFASHGQNRFYRELEEWLSSITRLSFSAADGDSSAEQNFMAGVLEHMSDQMDGLRELMAGSEASRKTLEGQIGDLATTMTNLATRMETGDDTRDALLRVADGQDRLLAQLAQGGGGGEGLDAEARMRLRSIDVQLLRLVEEIAAGRLETTAEIRGDLARLTNTIARAIAAEDGA</sequence>
<keyword evidence="3" id="KW-1185">Reference proteome</keyword>
<gene>
    <name evidence="2" type="ORF">NIG5292_02059</name>
</gene>
<protein>
    <recommendedName>
        <fullName evidence="4">Biopolymer transporter ExbB</fullName>
    </recommendedName>
</protein>
<dbReference type="EMBL" id="CVQV01000011">
    <property type="protein sequence ID" value="CRK76002.1"/>
    <property type="molecule type" value="Genomic_DNA"/>
</dbReference>
<dbReference type="Proteomes" id="UP000048949">
    <property type="component" value="Unassembled WGS sequence"/>
</dbReference>
<feature type="transmembrane region" description="Helical" evidence="1">
    <location>
        <begin position="20"/>
        <end position="37"/>
    </location>
</feature>
<feature type="transmembrane region" description="Helical" evidence="1">
    <location>
        <begin position="144"/>
        <end position="164"/>
    </location>
</feature>
<keyword evidence="1" id="KW-1133">Transmembrane helix</keyword>
<keyword evidence="1" id="KW-0812">Transmembrane</keyword>
<evidence type="ECO:0000313" key="2">
    <source>
        <dbReference type="EMBL" id="CRK76002.1"/>
    </source>
</evidence>
<name>A0A0U1NMS8_9RHOB</name>
<evidence type="ECO:0008006" key="4">
    <source>
        <dbReference type="Google" id="ProtNLM"/>
    </source>
</evidence>
<dbReference type="STRING" id="282199.GCA_001049735_02058"/>
<dbReference type="AlphaFoldDB" id="A0A0U1NMS8"/>
<evidence type="ECO:0000256" key="1">
    <source>
        <dbReference type="SAM" id="Phobius"/>
    </source>
</evidence>
<feature type="transmembrane region" description="Helical" evidence="1">
    <location>
        <begin position="49"/>
        <end position="70"/>
    </location>
</feature>
<keyword evidence="1" id="KW-0472">Membrane</keyword>
<organism evidence="2 3">
    <name type="scientific">Nereida ignava</name>
    <dbReference type="NCBI Taxonomy" id="282199"/>
    <lineage>
        <taxon>Bacteria</taxon>
        <taxon>Pseudomonadati</taxon>
        <taxon>Pseudomonadota</taxon>
        <taxon>Alphaproteobacteria</taxon>
        <taxon>Rhodobacterales</taxon>
        <taxon>Roseobacteraceae</taxon>
        <taxon>Nereida</taxon>
    </lineage>
</organism>
<feature type="transmembrane region" description="Helical" evidence="1">
    <location>
        <begin position="196"/>
        <end position="219"/>
    </location>
</feature>
<evidence type="ECO:0000313" key="3">
    <source>
        <dbReference type="Proteomes" id="UP000048949"/>
    </source>
</evidence>
<proteinExistence type="predicted"/>
<dbReference type="OrthoDB" id="9794540at2"/>
<reference evidence="2 3" key="1">
    <citation type="submission" date="2015-04" db="EMBL/GenBank/DDBJ databases">
        <authorList>
            <person name="Syromyatnikov M.Y."/>
            <person name="Popov V.N."/>
        </authorList>
    </citation>
    <scope>NUCLEOTIDE SEQUENCE [LARGE SCALE GENOMIC DNA]</scope>
    <source>
        <strain evidence="2 3">CECT 5292</strain>
    </source>
</reference>